<sequence>MKNQKIKLSIILMLCIGLATVEAQVAIITLGGNASSNSGSVSYTVGQLLFNTNYVSNGSITNGIQLPFEIYNVLGLKEFRGKSMNLYVYPNPTTDFFILKVDNDFNNELSYQIFDTSGRLLSNKKVLVNETKIEVRDFVTATYFLKIYQKNREIKTIKIIKKQKG</sequence>
<dbReference type="NCBIfam" id="TIGR04183">
    <property type="entry name" value="Por_Secre_tail"/>
    <property type="match status" value="1"/>
</dbReference>
<dbReference type="Pfam" id="PF18962">
    <property type="entry name" value="Por_Secre_tail"/>
    <property type="match status" value="1"/>
</dbReference>
<protein>
    <submittedName>
        <fullName evidence="3">T9SS type A sorting domain-containing protein</fullName>
    </submittedName>
</protein>
<feature type="domain" description="Secretion system C-terminal sorting" evidence="2">
    <location>
        <begin position="88"/>
        <end position="158"/>
    </location>
</feature>
<keyword evidence="4" id="KW-1185">Reference proteome</keyword>
<proteinExistence type="predicted"/>
<keyword evidence="1" id="KW-0732">Signal</keyword>
<comment type="caution">
    <text evidence="3">The sequence shown here is derived from an EMBL/GenBank/DDBJ whole genome shotgun (WGS) entry which is preliminary data.</text>
</comment>
<dbReference type="InterPro" id="IPR026444">
    <property type="entry name" value="Secre_tail"/>
</dbReference>
<dbReference type="RefSeq" id="WP_209653793.1">
    <property type="nucleotide sequence ID" value="NZ_JAGJCB010000004.1"/>
</dbReference>
<dbReference type="EMBL" id="JAGJCB010000004">
    <property type="protein sequence ID" value="MBP0903490.1"/>
    <property type="molecule type" value="Genomic_DNA"/>
</dbReference>
<name>A0ABS4BTU5_9FLAO</name>
<evidence type="ECO:0000259" key="2">
    <source>
        <dbReference type="Pfam" id="PF18962"/>
    </source>
</evidence>
<accession>A0ABS4BTU5</accession>
<gene>
    <name evidence="3" type="ORF">J8H85_06590</name>
</gene>
<reference evidence="3 4" key="1">
    <citation type="submission" date="2021-04" db="EMBL/GenBank/DDBJ databases">
        <title>Mariniflexile gromovii gen. nov., sp. nov., a gliding bacterium isolated from the sea urchin Strongylocentrotus intermedius.</title>
        <authorList>
            <person name="Ko S."/>
            <person name="Le V."/>
            <person name="Ahn C.-Y."/>
            <person name="Oh H.-M."/>
        </authorList>
    </citation>
    <scope>NUCLEOTIDE SEQUENCE [LARGE SCALE GENOMIC DNA]</scope>
    <source>
        <strain evidence="3 4">KCTC 12570</strain>
    </source>
</reference>
<evidence type="ECO:0000256" key="1">
    <source>
        <dbReference type="ARBA" id="ARBA00022729"/>
    </source>
</evidence>
<organism evidence="3 4">
    <name type="scientific">Mariniflexile gromovii</name>
    <dbReference type="NCBI Taxonomy" id="362523"/>
    <lineage>
        <taxon>Bacteria</taxon>
        <taxon>Pseudomonadati</taxon>
        <taxon>Bacteroidota</taxon>
        <taxon>Flavobacteriia</taxon>
        <taxon>Flavobacteriales</taxon>
        <taxon>Flavobacteriaceae</taxon>
        <taxon>Mariniflexile</taxon>
    </lineage>
</organism>
<evidence type="ECO:0000313" key="4">
    <source>
        <dbReference type="Proteomes" id="UP000670776"/>
    </source>
</evidence>
<evidence type="ECO:0000313" key="3">
    <source>
        <dbReference type="EMBL" id="MBP0903490.1"/>
    </source>
</evidence>
<dbReference type="Proteomes" id="UP000670776">
    <property type="component" value="Unassembled WGS sequence"/>
</dbReference>